<dbReference type="Proteomes" id="UP000076503">
    <property type="component" value="Unassembled WGS sequence"/>
</dbReference>
<dbReference type="InterPro" id="IPR016181">
    <property type="entry name" value="Acyl_CoA_acyltransferase"/>
</dbReference>
<gene>
    <name evidence="2" type="ORF">N476_09805</name>
</gene>
<dbReference type="EMBL" id="AUXZ01000060">
    <property type="protein sequence ID" value="KZN52718.1"/>
    <property type="molecule type" value="Genomic_DNA"/>
</dbReference>
<reference evidence="2 3" key="1">
    <citation type="submission" date="2013-07" db="EMBL/GenBank/DDBJ databases">
        <title>Comparative Genomic and Metabolomic Analysis of Twelve Strains of Pseudoalteromonas luteoviolacea.</title>
        <authorList>
            <person name="Vynne N.G."/>
            <person name="Mansson M."/>
            <person name="Gram L."/>
        </authorList>
    </citation>
    <scope>NUCLEOTIDE SEQUENCE [LARGE SCALE GENOMIC DNA]</scope>
    <source>
        <strain evidence="2 3">H33</strain>
    </source>
</reference>
<feature type="domain" description="N-acetyltransferase" evidence="1">
    <location>
        <begin position="14"/>
        <end position="151"/>
    </location>
</feature>
<dbReference type="PATRIC" id="fig|1365251.3.peg.893"/>
<evidence type="ECO:0000259" key="1">
    <source>
        <dbReference type="Pfam" id="PF13302"/>
    </source>
</evidence>
<dbReference type="OrthoDB" id="5295305at2"/>
<proteinExistence type="predicted"/>
<dbReference type="PANTHER" id="PTHR43610">
    <property type="entry name" value="BLL6696 PROTEIN"/>
    <property type="match status" value="1"/>
</dbReference>
<accession>A0A167FRX6</accession>
<dbReference type="PANTHER" id="PTHR43610:SF1">
    <property type="entry name" value="N-ACETYLTRANSFERASE DOMAIN-CONTAINING PROTEIN"/>
    <property type="match status" value="1"/>
</dbReference>
<evidence type="ECO:0000313" key="2">
    <source>
        <dbReference type="EMBL" id="KZN52718.1"/>
    </source>
</evidence>
<dbReference type="AlphaFoldDB" id="A0A167FRX6"/>
<evidence type="ECO:0000313" key="3">
    <source>
        <dbReference type="Proteomes" id="UP000076503"/>
    </source>
</evidence>
<dbReference type="SUPFAM" id="SSF55729">
    <property type="entry name" value="Acyl-CoA N-acyltransferases (Nat)"/>
    <property type="match status" value="1"/>
</dbReference>
<protein>
    <recommendedName>
        <fullName evidence="1">N-acetyltransferase domain-containing protein</fullName>
    </recommendedName>
</protein>
<dbReference type="GO" id="GO:0016747">
    <property type="term" value="F:acyltransferase activity, transferring groups other than amino-acyl groups"/>
    <property type="evidence" value="ECO:0007669"/>
    <property type="project" value="InterPro"/>
</dbReference>
<dbReference type="Gene3D" id="3.40.630.30">
    <property type="match status" value="1"/>
</dbReference>
<sequence>MWLSSGALEGDLVVLEPLSLLHCEELRDAVSDGTSWQLWYASVPAPQDMQDYVEKAIKGLARGEMAFVVKTKHDGKVVGTTRFYDVKEQHRRASIGYTWYSDSVRRTGVNTECKYLLISYLFETKGALSLEFKTHFFNQASRTAIERLGAKLDGILRSHQVMPDGSLRDTVIYSILSHEWPAVKNNLRAKLDKY</sequence>
<dbReference type="RefSeq" id="WP_063360556.1">
    <property type="nucleotide sequence ID" value="NZ_AUXZ01000060.1"/>
</dbReference>
<name>A0A167FRX6_9GAMM</name>
<comment type="caution">
    <text evidence="2">The sequence shown here is derived from an EMBL/GenBank/DDBJ whole genome shotgun (WGS) entry which is preliminary data.</text>
</comment>
<dbReference type="InterPro" id="IPR000182">
    <property type="entry name" value="GNAT_dom"/>
</dbReference>
<organism evidence="2 3">
    <name type="scientific">Pseudoalteromonas luteoviolacea H33</name>
    <dbReference type="NCBI Taxonomy" id="1365251"/>
    <lineage>
        <taxon>Bacteria</taxon>
        <taxon>Pseudomonadati</taxon>
        <taxon>Pseudomonadota</taxon>
        <taxon>Gammaproteobacteria</taxon>
        <taxon>Alteromonadales</taxon>
        <taxon>Pseudoalteromonadaceae</taxon>
        <taxon>Pseudoalteromonas</taxon>
    </lineage>
</organism>
<dbReference type="Pfam" id="PF13302">
    <property type="entry name" value="Acetyltransf_3"/>
    <property type="match status" value="1"/>
</dbReference>